<gene>
    <name evidence="3" type="ORF">I7412_35800</name>
</gene>
<dbReference type="InterPro" id="IPR017517">
    <property type="entry name" value="Maleyloyr_isom"/>
</dbReference>
<dbReference type="RefSeq" id="WP_203001843.1">
    <property type="nucleotide sequence ID" value="NZ_JADWYU010000059.1"/>
</dbReference>
<evidence type="ECO:0000313" key="4">
    <source>
        <dbReference type="Proteomes" id="UP000604475"/>
    </source>
</evidence>
<dbReference type="EMBL" id="JAEACQ010000323">
    <property type="protein sequence ID" value="MBL7632429.1"/>
    <property type="molecule type" value="Genomic_DNA"/>
</dbReference>
<dbReference type="GO" id="GO:0046872">
    <property type="term" value="F:metal ion binding"/>
    <property type="evidence" value="ECO:0007669"/>
    <property type="project" value="InterPro"/>
</dbReference>
<evidence type="ECO:0000313" key="3">
    <source>
        <dbReference type="EMBL" id="MBL7632429.1"/>
    </source>
</evidence>
<keyword evidence="4" id="KW-1185">Reference proteome</keyword>
<feature type="region of interest" description="Disordered" evidence="1">
    <location>
        <begin position="1"/>
        <end position="40"/>
    </location>
</feature>
<reference evidence="3" key="1">
    <citation type="submission" date="2020-12" db="EMBL/GenBank/DDBJ databases">
        <title>Genomic characterization of non-nitrogen-fixing Frankia strains.</title>
        <authorList>
            <person name="Carlos-Shanley C."/>
            <person name="Guerra T."/>
            <person name="Hahn D."/>
        </authorList>
    </citation>
    <scope>NUCLEOTIDE SEQUENCE</scope>
    <source>
        <strain evidence="3">CN6</strain>
    </source>
</reference>
<keyword evidence="3" id="KW-0413">Isomerase</keyword>
<evidence type="ECO:0000256" key="1">
    <source>
        <dbReference type="SAM" id="MobiDB-lite"/>
    </source>
</evidence>
<feature type="compositionally biased region" description="Polar residues" evidence="1">
    <location>
        <begin position="1"/>
        <end position="10"/>
    </location>
</feature>
<dbReference type="Gene3D" id="1.20.120.450">
    <property type="entry name" value="dinb family like domain"/>
    <property type="match status" value="1"/>
</dbReference>
<dbReference type="InterPro" id="IPR024344">
    <property type="entry name" value="MDMPI_metal-binding"/>
</dbReference>
<protein>
    <submittedName>
        <fullName evidence="3">Maleylpyruvate isomerase N-terminal domain-containing protein</fullName>
    </submittedName>
</protein>
<organism evidence="3 4">
    <name type="scientific">Frankia nepalensis</name>
    <dbReference type="NCBI Taxonomy" id="1836974"/>
    <lineage>
        <taxon>Bacteria</taxon>
        <taxon>Bacillati</taxon>
        <taxon>Actinomycetota</taxon>
        <taxon>Actinomycetes</taxon>
        <taxon>Frankiales</taxon>
        <taxon>Frankiaceae</taxon>
        <taxon>Frankia</taxon>
    </lineage>
</organism>
<evidence type="ECO:0000259" key="2">
    <source>
        <dbReference type="Pfam" id="PF11716"/>
    </source>
</evidence>
<dbReference type="AlphaFoldDB" id="A0A937UR28"/>
<name>A0A937UR28_9ACTN</name>
<dbReference type="SUPFAM" id="SSF109854">
    <property type="entry name" value="DinB/YfiT-like putative metalloenzymes"/>
    <property type="match status" value="1"/>
</dbReference>
<proteinExistence type="predicted"/>
<feature type="domain" description="Mycothiol-dependent maleylpyruvate isomerase metal-binding" evidence="2">
    <location>
        <begin position="44"/>
        <end position="180"/>
    </location>
</feature>
<comment type="caution">
    <text evidence="3">The sequence shown here is derived from an EMBL/GenBank/DDBJ whole genome shotgun (WGS) entry which is preliminary data.</text>
</comment>
<accession>A0A937UR28</accession>
<dbReference type="InterPro" id="IPR034660">
    <property type="entry name" value="DinB/YfiT-like"/>
</dbReference>
<dbReference type="GO" id="GO:0016853">
    <property type="term" value="F:isomerase activity"/>
    <property type="evidence" value="ECO:0007669"/>
    <property type="project" value="UniProtKB-KW"/>
</dbReference>
<dbReference type="NCBIfam" id="TIGR03083">
    <property type="entry name" value="maleylpyruvate isomerase family mycothiol-dependent enzyme"/>
    <property type="match status" value="1"/>
</dbReference>
<dbReference type="Proteomes" id="UP000604475">
    <property type="component" value="Unassembled WGS sequence"/>
</dbReference>
<dbReference type="Pfam" id="PF11716">
    <property type="entry name" value="MDMPI_N"/>
    <property type="match status" value="1"/>
</dbReference>
<sequence>MATETRSSIRGSGLPPSARATHAPSPGTGYQPSPVPHDRLAGVHAGHRRLLALTAAVDDAVVARPSLLAGWTVGHLLTHLARDADSHTEMFESAGAGAGPHPRYPGGAAQRDADIEAGASRPAAAIRDDLAAAVARLERAWDHTHIEVWRTGLARSEAPASLADLVFLRWREVEIHTVDLGLADLGGPGWADLPSAYVDTEWAWTAACLPARLPPEVTVLLAPGDRPSRAFGAGPRRVILRASTLETLRWLTGRLPGAVAPPDWPTLTPWE</sequence>